<feature type="chain" id="PRO_5019106784" description="PEP-CTERM protein-sorting domain-containing protein" evidence="1">
    <location>
        <begin position="27"/>
        <end position="228"/>
    </location>
</feature>
<keyword evidence="3" id="KW-1185">Reference proteome</keyword>
<feature type="signal peptide" evidence="1">
    <location>
        <begin position="1"/>
        <end position="26"/>
    </location>
</feature>
<dbReference type="EMBL" id="AYKH01000012">
    <property type="protein sequence ID" value="ROO27728.1"/>
    <property type="molecule type" value="Genomic_DNA"/>
</dbReference>
<keyword evidence="1" id="KW-0732">Signal</keyword>
<proteinExistence type="predicted"/>
<evidence type="ECO:0000313" key="2">
    <source>
        <dbReference type="EMBL" id="ROO27728.1"/>
    </source>
</evidence>
<accession>A0A423PQ94</accession>
<protein>
    <recommendedName>
        <fullName evidence="4">PEP-CTERM protein-sorting domain-containing protein</fullName>
    </recommendedName>
</protein>
<dbReference type="AlphaFoldDB" id="A0A423PQ94"/>
<gene>
    <name evidence="2" type="ORF">SAOR_07820</name>
</gene>
<name>A0A423PQ94_9GAMM</name>
<comment type="caution">
    <text evidence="2">The sequence shown here is derived from an EMBL/GenBank/DDBJ whole genome shotgun (WGS) entry which is preliminary data.</text>
</comment>
<dbReference type="Proteomes" id="UP000283993">
    <property type="component" value="Unassembled WGS sequence"/>
</dbReference>
<evidence type="ECO:0008006" key="4">
    <source>
        <dbReference type="Google" id="ProtNLM"/>
    </source>
</evidence>
<reference evidence="2 3" key="1">
    <citation type="submission" date="2013-10" db="EMBL/GenBank/DDBJ databases">
        <title>Salinisphaera orenii MK-B5 Genome Sequencing.</title>
        <authorList>
            <person name="Lai Q."/>
            <person name="Li C."/>
            <person name="Shao Z."/>
        </authorList>
    </citation>
    <scope>NUCLEOTIDE SEQUENCE [LARGE SCALE GENOMIC DNA]</scope>
    <source>
        <strain evidence="2 3">MK-B5</strain>
    </source>
</reference>
<evidence type="ECO:0000256" key="1">
    <source>
        <dbReference type="SAM" id="SignalP"/>
    </source>
</evidence>
<evidence type="ECO:0000313" key="3">
    <source>
        <dbReference type="Proteomes" id="UP000283993"/>
    </source>
</evidence>
<organism evidence="2 3">
    <name type="scientific">Salinisphaera orenii MK-B5</name>
    <dbReference type="NCBI Taxonomy" id="856730"/>
    <lineage>
        <taxon>Bacteria</taxon>
        <taxon>Pseudomonadati</taxon>
        <taxon>Pseudomonadota</taxon>
        <taxon>Gammaproteobacteria</taxon>
        <taxon>Salinisphaerales</taxon>
        <taxon>Salinisphaeraceae</taxon>
        <taxon>Salinisphaera</taxon>
    </lineage>
</organism>
<sequence>MHAMYIRRLLGAGVFLAAAWGGSALAVPMTQTIDLGSVYTGATPTGAPPWLSAAFSYETGATTGTLTLMSLLDGGDFVQGGSNANAQPGWAFSLSPSVQSLSCTSGNCADAVFNQAGLNAGPTGTGDYNLAFSWAVQGPGGRLDGAEQAVYDLIFADALGASPFVPNAAGYISAAHIQGIGDGDDSSFVVDGGQQPPPVDVAEPAGTALAWLALMLVGLGAWQTRRIG</sequence>